<comment type="caution">
    <text evidence="2">The sequence shown here is derived from an EMBL/GenBank/DDBJ whole genome shotgun (WGS) entry which is preliminary data.</text>
</comment>
<accession>A0A9Q1RKB3</accession>
<feature type="compositionally biased region" description="Low complexity" evidence="1">
    <location>
        <begin position="99"/>
        <end position="127"/>
    </location>
</feature>
<dbReference type="OrthoDB" id="695806at2759"/>
<dbReference type="InterPro" id="IPR040294">
    <property type="entry name" value="Nodulin-rel_1/2"/>
</dbReference>
<dbReference type="GO" id="GO:0009408">
    <property type="term" value="P:response to heat"/>
    <property type="evidence" value="ECO:0007669"/>
    <property type="project" value="InterPro"/>
</dbReference>
<dbReference type="PANTHER" id="PTHR35098:SF1">
    <property type="entry name" value="NODULIN-RELATED PROTEIN 2"/>
    <property type="match status" value="1"/>
</dbReference>
<proteinExistence type="predicted"/>
<evidence type="ECO:0000313" key="3">
    <source>
        <dbReference type="Proteomes" id="UP001152561"/>
    </source>
</evidence>
<protein>
    <submittedName>
        <fullName evidence="2">Uncharacterized protein</fullName>
    </submittedName>
</protein>
<feature type="compositionally biased region" description="Basic and acidic residues" evidence="1">
    <location>
        <begin position="150"/>
        <end position="173"/>
    </location>
</feature>
<gene>
    <name evidence="2" type="ORF">K7X08_001140</name>
</gene>
<keyword evidence="3" id="KW-1185">Reference proteome</keyword>
<organism evidence="2 3">
    <name type="scientific">Anisodus acutangulus</name>
    <dbReference type="NCBI Taxonomy" id="402998"/>
    <lineage>
        <taxon>Eukaryota</taxon>
        <taxon>Viridiplantae</taxon>
        <taxon>Streptophyta</taxon>
        <taxon>Embryophyta</taxon>
        <taxon>Tracheophyta</taxon>
        <taxon>Spermatophyta</taxon>
        <taxon>Magnoliopsida</taxon>
        <taxon>eudicotyledons</taxon>
        <taxon>Gunneridae</taxon>
        <taxon>Pentapetalae</taxon>
        <taxon>asterids</taxon>
        <taxon>lamiids</taxon>
        <taxon>Solanales</taxon>
        <taxon>Solanaceae</taxon>
        <taxon>Solanoideae</taxon>
        <taxon>Hyoscyameae</taxon>
        <taxon>Anisodus</taxon>
    </lineage>
</organism>
<dbReference type="GO" id="GO:0010115">
    <property type="term" value="P:regulation of abscisic acid biosynthetic process"/>
    <property type="evidence" value="ECO:0007669"/>
    <property type="project" value="InterPro"/>
</dbReference>
<feature type="region of interest" description="Disordered" evidence="1">
    <location>
        <begin position="99"/>
        <end position="173"/>
    </location>
</feature>
<dbReference type="EMBL" id="JAJAGQ010000004">
    <property type="protein sequence ID" value="KAJ8564680.1"/>
    <property type="molecule type" value="Genomic_DNA"/>
</dbReference>
<reference evidence="3" key="1">
    <citation type="journal article" date="2023" name="Proc. Natl. Acad. Sci. U.S.A.">
        <title>Genomic and structural basis for evolution of tropane alkaloid biosynthesis.</title>
        <authorList>
            <person name="Wanga Y.-J."/>
            <person name="Taina T."/>
            <person name="Yua J.-Y."/>
            <person name="Lia J."/>
            <person name="Xua B."/>
            <person name="Chenc J."/>
            <person name="D'Auriad J.C."/>
            <person name="Huanga J.-P."/>
            <person name="Huanga S.-X."/>
        </authorList>
    </citation>
    <scope>NUCLEOTIDE SEQUENCE [LARGE SCALE GENOMIC DNA]</scope>
    <source>
        <strain evidence="3">cv. KIB-2019</strain>
    </source>
</reference>
<evidence type="ECO:0000313" key="2">
    <source>
        <dbReference type="EMBL" id="KAJ8564680.1"/>
    </source>
</evidence>
<dbReference type="Proteomes" id="UP001152561">
    <property type="component" value="Unassembled WGS sequence"/>
</dbReference>
<name>A0A9Q1RKB3_9SOLA</name>
<evidence type="ECO:0000256" key="1">
    <source>
        <dbReference type="SAM" id="MobiDB-lite"/>
    </source>
</evidence>
<dbReference type="PANTHER" id="PTHR35098">
    <property type="entry name" value="EXPRESSED PROTEIN"/>
    <property type="match status" value="1"/>
</dbReference>
<sequence length="184" mass="19415">MDPTQAKTASGASYSSTHKPNSHPKPTKSELMSSAKLVADAAKAKLHHDPNKKVEKAELAGAAADLLNAASQYGKLEEKGIGKFIGKAEIYLHKYESSHSTTTTTTTATGTTTSTTTSTTEHTQSSGHTGGKHEQSGSGYGEYIKMAEGIFKKHNSDGTHSSESDGGGKKGEYIKMAGDFLKKH</sequence>
<feature type="compositionally biased region" description="Polar residues" evidence="1">
    <location>
        <begin position="1"/>
        <end position="19"/>
    </location>
</feature>
<dbReference type="AlphaFoldDB" id="A0A9Q1RKB3"/>
<feature type="region of interest" description="Disordered" evidence="1">
    <location>
        <begin position="1"/>
        <end position="32"/>
    </location>
</feature>